<evidence type="ECO:0000313" key="9">
    <source>
        <dbReference type="Proteomes" id="UP000747110"/>
    </source>
</evidence>
<evidence type="ECO:0000256" key="1">
    <source>
        <dbReference type="ARBA" id="ARBA00005995"/>
    </source>
</evidence>
<dbReference type="PROSITE" id="PS50934">
    <property type="entry name" value="SWIRM"/>
    <property type="match status" value="1"/>
</dbReference>
<feature type="region of interest" description="Disordered" evidence="3">
    <location>
        <begin position="77"/>
        <end position="100"/>
    </location>
</feature>
<accession>A0A8J4LP99</accession>
<dbReference type="InterPro" id="IPR007526">
    <property type="entry name" value="SWIRM"/>
</dbReference>
<dbReference type="Gene3D" id="1.10.10.10">
    <property type="entry name" value="Winged helix-like DNA-binding domain superfamily/Winged helix DNA-binding domain"/>
    <property type="match status" value="1"/>
</dbReference>
<sequence>MALTLEETRTFGKKLEEYQEAKRRILEKWTSNCKVLLSIQAMKDGWPEKLSGLLEPAFAYLQERGLINFGVALRPPEPAATATRTGEEHGPSGPEDVKKPSTADIVARLYEILRTADFSVMTEKKIRAQLEAELGTDMAPYKALLRRHVEYVLEHEHERESLEPLHVSDDDGGNAGKADRKAKKQSRQDAAREPPHVVVVGAGLAGLVTATVLQRNGCKVTVLEAQKQPGGRLTKLFPMVGSSAAPGADGAAAESAAAAAFGPVSLRVPLPAEDEEGEAGQQPTGQSARERWPGGAVAIQTLCNQLDIKPLILGNATSNGGRGVLLHRLGLYSSSPAEGADAAEATARASLVGEDVQNEAEGLFNDLLAAVWQRWDVRNEGEKPNGNAVLQPSSTNPATSLGAELEAELMRRIGPAAATSQGDEVGRRDLKRNLSDATEANPDATTSMAVATDDAPDRPVKRHRKEAEDKELVPPGAEAKAPARATDNGQASSPVVGQAMEINDTAAGSRNIFDVKASSPCAASLTDEEMMVDEPPTAPGSAKASQPGRRIRGEVLDVLRNHLLPLLELQLGAPLTAVSPSQLHLTPPGMLTGLLSRPVLRQEVKSETVEATGLRPGLLPLCGARRLVEALASELDIRAGVTVTGVTVMATGGVKVSTDSAGSIKATAAVLAVPHAILQSGTITFDPPLLPYRTAAAARVGTGAAVSLSLSLQPEVDLSGLCGGSSGNGDLRPFFVSATAAAHHTSHGDEGETSGLSFLFCPSGIAANASTSAMGNSSGDKVDTEAAVVVVAHVLGTSHAKSPLEMTDEELQGSAVAALHVAAAAAGGTLPQEHIKPMSCHLSRWGELPPDVQTKSASGQGAAAKVSRGGGACAHLAKGGDPRDMMLLATPIRGRVFFAGEHTAADQLPYGLLAALAGSGIREAARVLKAIKGGSGDAAPASGKGASVGELEVGDEPPLQRLIDAAEAEAKAAAASTKAKAGDAGSKSIKKAVGNGTEKGEDNAKGRAARANVVASEPENEEEGKEEAVAKRRKQDVAHASKVGKGKAIVRSGGHDKAGKGHTKHKDEDELEDEEEAGTDSSSASAEEEEEEEEEDYKKVKAASAKQRKPAAKARQRSGNVESEEDDGEDTKSKKKKGKHTSRGDSDADASDGEGATKRTKGGRHTDREKERKEDAAQLAMLEKQRRQQAVAKLQAERKDFKVAYKAVMTASCGNLGPLREQMSSCAGLDAKLVMLQALQKSSTELLQLMAHNGSLLTLLKDWLLELCNDSTAEHLVLMELRLLERLPLHADALAAAMEKAPEALEPGSGPTAGITAASQIVRALFMAVKESCGAHRSKDVKRMASVVSSVWERRVTSAAAAASRHAPGMGAGPISPHTSGLPAFLRPSTSPAFNPKNLVSLRMTPPPPTATTSGTARPLGGAMAHLSRPSTAAPPPGGALRQSGSNSDAVTASHLTPPPAVTNGGSEAASGPSAVAETATVPSGLLRPHLNPDIEAKLLAAKATAEAARHEAALAAQRRVELQQEVQAATNPRAAALPTIDSFEDFKRIERGGGGGSGNGKNKDGGSGMDGGSSSSSKHKNHGGGSGGGVSLEELKAAVVDHIKQVLKRHHKAGTISSSDFRLIQEKASHKVFETLSESSASHVHSDGRRDLLGSKRREKIGNLVEQYVKKHSAQRTGGGPSGLVGLSPGLPPPPPPPE</sequence>
<feature type="compositionally biased region" description="Polar residues" evidence="3">
    <location>
        <begin position="1443"/>
        <end position="1455"/>
    </location>
</feature>
<feature type="region of interest" description="Disordered" evidence="3">
    <location>
        <begin position="157"/>
        <end position="195"/>
    </location>
</feature>
<feature type="compositionally biased region" description="Pro residues" evidence="3">
    <location>
        <begin position="1691"/>
        <end position="1700"/>
    </location>
</feature>
<feature type="compositionally biased region" description="Gly residues" evidence="3">
    <location>
        <begin position="1553"/>
        <end position="1572"/>
    </location>
</feature>
<dbReference type="InterPro" id="IPR014876">
    <property type="entry name" value="DEK_C"/>
</dbReference>
<name>A0A8J4LP99_9CHLO</name>
<feature type="compositionally biased region" description="Acidic residues" evidence="3">
    <location>
        <begin position="1069"/>
        <end position="1078"/>
    </location>
</feature>
<feature type="compositionally biased region" description="Basic and acidic residues" evidence="3">
    <location>
        <begin position="1164"/>
        <end position="1175"/>
    </location>
</feature>
<dbReference type="InterPro" id="IPR009057">
    <property type="entry name" value="Homeodomain-like_sf"/>
</dbReference>
<dbReference type="Proteomes" id="UP000747110">
    <property type="component" value="Unassembled WGS sequence"/>
</dbReference>
<dbReference type="GO" id="GO:0016491">
    <property type="term" value="F:oxidoreductase activity"/>
    <property type="evidence" value="ECO:0007669"/>
    <property type="project" value="UniProtKB-KW"/>
</dbReference>
<evidence type="ECO:0000259" key="4">
    <source>
        <dbReference type="PROSITE" id="PS50934"/>
    </source>
</evidence>
<feature type="region of interest" description="Disordered" evidence="3">
    <location>
        <begin position="1363"/>
        <end position="1477"/>
    </location>
</feature>
<evidence type="ECO:0000313" key="6">
    <source>
        <dbReference type="EMBL" id="GIL76735.1"/>
    </source>
</evidence>
<feature type="domain" description="DEK-C" evidence="5">
    <location>
        <begin position="99"/>
        <end position="154"/>
    </location>
</feature>
<feature type="compositionally biased region" description="Basic residues" evidence="3">
    <location>
        <begin position="1106"/>
        <end position="1116"/>
    </location>
</feature>
<dbReference type="EMBL" id="BNCP01000009">
    <property type="protein sequence ID" value="GIL76735.1"/>
    <property type="molecule type" value="Genomic_DNA"/>
</dbReference>
<organism evidence="7 8">
    <name type="scientific">Volvox reticuliferus</name>
    <dbReference type="NCBI Taxonomy" id="1737510"/>
    <lineage>
        <taxon>Eukaryota</taxon>
        <taxon>Viridiplantae</taxon>
        <taxon>Chlorophyta</taxon>
        <taxon>core chlorophytes</taxon>
        <taxon>Chlorophyceae</taxon>
        <taxon>CS clade</taxon>
        <taxon>Chlamydomonadales</taxon>
        <taxon>Volvocaceae</taxon>
        <taxon>Volvox</taxon>
    </lineage>
</organism>
<dbReference type="SUPFAM" id="SSF51905">
    <property type="entry name" value="FAD/NAD(P)-binding domain"/>
    <property type="match status" value="1"/>
</dbReference>
<dbReference type="Gene3D" id="3.50.50.60">
    <property type="entry name" value="FAD/NAD(P)-binding domain"/>
    <property type="match status" value="3"/>
</dbReference>
<keyword evidence="2" id="KW-0560">Oxidoreductase</keyword>
<dbReference type="InterPro" id="IPR036188">
    <property type="entry name" value="FAD/NAD-bd_sf"/>
</dbReference>
<evidence type="ECO:0000313" key="8">
    <source>
        <dbReference type="Proteomes" id="UP000722791"/>
    </source>
</evidence>
<feature type="compositionally biased region" description="Basic and acidic residues" evidence="3">
    <location>
        <begin position="85"/>
        <end position="100"/>
    </location>
</feature>
<dbReference type="EMBL" id="BNCQ01000015">
    <property type="protein sequence ID" value="GIM04170.1"/>
    <property type="molecule type" value="Genomic_DNA"/>
</dbReference>
<dbReference type="Pfam" id="PF13450">
    <property type="entry name" value="NAD_binding_8"/>
    <property type="match status" value="1"/>
</dbReference>
<feature type="compositionally biased region" description="Low complexity" evidence="3">
    <location>
        <begin position="976"/>
        <end position="987"/>
    </location>
</feature>
<feature type="domain" description="SWIRM" evidence="4">
    <location>
        <begin position="1"/>
        <end position="78"/>
    </location>
</feature>
<dbReference type="PANTHER" id="PTHR10742:SF386">
    <property type="entry name" value="LYSINE-SPECIFIC HISTONE DEMETHYLASE 1A"/>
    <property type="match status" value="1"/>
</dbReference>
<dbReference type="Proteomes" id="UP000722791">
    <property type="component" value="Unassembled WGS sequence"/>
</dbReference>
<evidence type="ECO:0000256" key="3">
    <source>
        <dbReference type="SAM" id="MobiDB-lite"/>
    </source>
</evidence>
<feature type="compositionally biased region" description="Basic and acidic residues" evidence="3">
    <location>
        <begin position="455"/>
        <end position="472"/>
    </location>
</feature>
<feature type="region of interest" description="Disordered" evidence="3">
    <location>
        <begin position="433"/>
        <end position="492"/>
    </location>
</feature>
<dbReference type="Pfam" id="PF08766">
    <property type="entry name" value="DEK_C"/>
    <property type="match status" value="1"/>
</dbReference>
<dbReference type="PROSITE" id="PS51998">
    <property type="entry name" value="DEK_C"/>
    <property type="match status" value="1"/>
</dbReference>
<comment type="similarity">
    <text evidence="1">Belongs to the flavin monoamine oxidase family.</text>
</comment>
<dbReference type="Gene3D" id="1.10.10.60">
    <property type="entry name" value="Homeodomain-like"/>
    <property type="match status" value="1"/>
</dbReference>
<comment type="caution">
    <text evidence="7">The sequence shown here is derived from an EMBL/GenBank/DDBJ whole genome shotgun (WGS) entry which is preliminary data.</text>
</comment>
<dbReference type="PANTHER" id="PTHR10742">
    <property type="entry name" value="FLAVIN MONOAMINE OXIDASE"/>
    <property type="match status" value="1"/>
</dbReference>
<evidence type="ECO:0000313" key="7">
    <source>
        <dbReference type="EMBL" id="GIM04170.1"/>
    </source>
</evidence>
<dbReference type="OrthoDB" id="553087at2759"/>
<dbReference type="InterPro" id="IPR002937">
    <property type="entry name" value="Amino_oxidase"/>
</dbReference>
<dbReference type="InterPro" id="IPR050281">
    <property type="entry name" value="Flavin_monoamine_oxidase"/>
</dbReference>
<dbReference type="Pfam" id="PF01593">
    <property type="entry name" value="Amino_oxidase"/>
    <property type="match status" value="1"/>
</dbReference>
<feature type="compositionally biased region" description="Polar residues" evidence="3">
    <location>
        <begin position="435"/>
        <end position="449"/>
    </location>
</feature>
<feature type="compositionally biased region" description="Acidic residues" evidence="3">
    <location>
        <begin position="1086"/>
        <end position="1095"/>
    </location>
</feature>
<dbReference type="InterPro" id="IPR036388">
    <property type="entry name" value="WH-like_DNA-bd_sf"/>
</dbReference>
<feature type="compositionally biased region" description="Basic and acidic residues" evidence="3">
    <location>
        <begin position="157"/>
        <end position="169"/>
    </location>
</feature>
<feature type="compositionally biased region" description="Basic and acidic residues" evidence="3">
    <location>
        <begin position="186"/>
        <end position="195"/>
    </location>
</feature>
<keyword evidence="9" id="KW-1185">Reference proteome</keyword>
<dbReference type="SUPFAM" id="SSF46689">
    <property type="entry name" value="Homeodomain-like"/>
    <property type="match status" value="1"/>
</dbReference>
<feature type="region of interest" description="Disordered" evidence="3">
    <location>
        <begin position="1538"/>
        <end position="1591"/>
    </location>
</feature>
<feature type="compositionally biased region" description="Basic and acidic residues" evidence="3">
    <location>
        <begin position="1026"/>
        <end position="1039"/>
    </location>
</feature>
<evidence type="ECO:0008006" key="10">
    <source>
        <dbReference type="Google" id="ProtNLM"/>
    </source>
</evidence>
<evidence type="ECO:0000256" key="2">
    <source>
        <dbReference type="ARBA" id="ARBA00023002"/>
    </source>
</evidence>
<proteinExistence type="inferred from homology"/>
<reference evidence="7" key="1">
    <citation type="journal article" date="2021" name="Proc. Natl. Acad. Sci. U.S.A.">
        <title>Three genomes in the algal genus Volvox reveal the fate of a haploid sex-determining region after a transition to homothallism.</title>
        <authorList>
            <person name="Yamamoto K."/>
            <person name="Hamaji T."/>
            <person name="Kawai-Toyooka H."/>
            <person name="Matsuzaki R."/>
            <person name="Takahashi F."/>
            <person name="Nishimura Y."/>
            <person name="Kawachi M."/>
            <person name="Noguchi H."/>
            <person name="Minakuchi Y."/>
            <person name="Umen J.G."/>
            <person name="Toyoda A."/>
            <person name="Nozaki H."/>
        </authorList>
    </citation>
    <scope>NUCLEOTIDE SEQUENCE</scope>
    <source>
        <strain evidence="7">NIES-3785</strain>
        <strain evidence="6">NIES-3786</strain>
    </source>
</reference>
<feature type="region of interest" description="Disordered" evidence="3">
    <location>
        <begin position="976"/>
        <end position="1175"/>
    </location>
</feature>
<gene>
    <name evidence="6" type="ORF">Vretifemale_6324</name>
    <name evidence="7" type="ORF">Vretimale_8795</name>
</gene>
<feature type="region of interest" description="Disordered" evidence="3">
    <location>
        <begin position="1673"/>
        <end position="1700"/>
    </location>
</feature>
<protein>
    <recommendedName>
        <fullName evidence="10">SWIRM domain-containing protein</fullName>
    </recommendedName>
</protein>
<evidence type="ECO:0000259" key="5">
    <source>
        <dbReference type="PROSITE" id="PS51998"/>
    </source>
</evidence>
<feature type="region of interest" description="Disordered" evidence="3">
    <location>
        <begin position="933"/>
        <end position="953"/>
    </location>
</feature>
<dbReference type="SUPFAM" id="SSF109715">
    <property type="entry name" value="DEK C-terminal domain"/>
    <property type="match status" value="1"/>
</dbReference>